<accession>A0ABS8YJL7</accession>
<keyword evidence="2" id="KW-1185">Reference proteome</keyword>
<proteinExistence type="predicted"/>
<dbReference type="Pfam" id="PF13565">
    <property type="entry name" value="HTH_32"/>
    <property type="match status" value="1"/>
</dbReference>
<comment type="caution">
    <text evidence="1">The sequence shown here is derived from an EMBL/GenBank/DDBJ whole genome shotgun (WGS) entry which is preliminary data.</text>
</comment>
<sequence>MMKKLSISNNHGWDEPTLEQLASSLDDAQFANRVRAIQLIMSGAFAKDVAAQLGIHRQSVSVYVKLFNEGGMEHLLARSLAPGKPRLLSPEQERELIRRIISTPSPSAQGASHWSMRDIHALLQSEFHLEMSRTGIRDMLRRLGLKYTKHGYKLEKQIEHPTQDPYNTSER</sequence>
<protein>
    <submittedName>
        <fullName evidence="1">Helix-turn-helix domain-containing protein</fullName>
    </submittedName>
</protein>
<dbReference type="Proteomes" id="UP001199916">
    <property type="component" value="Unassembled WGS sequence"/>
</dbReference>
<gene>
    <name evidence="1" type="ORF">LQV63_22140</name>
</gene>
<dbReference type="EMBL" id="JAJNBZ010000022">
    <property type="protein sequence ID" value="MCE5171986.1"/>
    <property type="molecule type" value="Genomic_DNA"/>
</dbReference>
<name>A0ABS8YJL7_9BACL</name>
<reference evidence="1 2" key="1">
    <citation type="submission" date="2021-11" db="EMBL/GenBank/DDBJ databases">
        <title>Draft genome sequence of Paenibacillus profundus YoMME, a new Gram-positive bacteria with exoelectrogenic properties.</title>
        <authorList>
            <person name="Hubenova Y."/>
            <person name="Hubenova E."/>
            <person name="Manasiev Y."/>
            <person name="Peykov S."/>
            <person name="Mitov M."/>
        </authorList>
    </citation>
    <scope>NUCLEOTIDE SEQUENCE [LARGE SCALE GENOMIC DNA]</scope>
    <source>
        <strain evidence="1 2">YoMME</strain>
    </source>
</reference>
<evidence type="ECO:0000313" key="1">
    <source>
        <dbReference type="EMBL" id="MCE5171986.1"/>
    </source>
</evidence>
<dbReference type="RefSeq" id="WP_233698300.1">
    <property type="nucleotide sequence ID" value="NZ_JAJNBZ010000022.1"/>
</dbReference>
<evidence type="ECO:0000313" key="2">
    <source>
        <dbReference type="Proteomes" id="UP001199916"/>
    </source>
</evidence>
<dbReference type="InterPro" id="IPR009057">
    <property type="entry name" value="Homeodomain-like_sf"/>
</dbReference>
<dbReference type="SUPFAM" id="SSF46689">
    <property type="entry name" value="Homeodomain-like"/>
    <property type="match status" value="1"/>
</dbReference>
<organism evidence="1 2">
    <name type="scientific">Paenibacillus profundus</name>
    <dbReference type="NCBI Taxonomy" id="1173085"/>
    <lineage>
        <taxon>Bacteria</taxon>
        <taxon>Bacillati</taxon>
        <taxon>Bacillota</taxon>
        <taxon>Bacilli</taxon>
        <taxon>Bacillales</taxon>
        <taxon>Paenibacillaceae</taxon>
        <taxon>Paenibacillus</taxon>
    </lineage>
</organism>